<comment type="caution">
    <text evidence="2">The sequence shown here is derived from an EMBL/GenBank/DDBJ whole genome shotgun (WGS) entry which is preliminary data.</text>
</comment>
<evidence type="ECO:0000256" key="1">
    <source>
        <dbReference type="SAM" id="MobiDB-lite"/>
    </source>
</evidence>
<gene>
    <name evidence="2" type="ORF">CLCR_04813</name>
</gene>
<feature type="region of interest" description="Disordered" evidence="1">
    <location>
        <begin position="1"/>
        <end position="35"/>
    </location>
</feature>
<reference evidence="3" key="1">
    <citation type="submission" date="2015-07" db="EMBL/GenBank/DDBJ databases">
        <authorList>
            <person name="Teixeira M.M."/>
            <person name="Souza R.C."/>
            <person name="Almeida L.G."/>
            <person name="Vicente V.A."/>
            <person name="de Hoog S."/>
            <person name="Bocca A.L."/>
            <person name="de Almeida S.R."/>
            <person name="Vasconcelos A.T."/>
            <person name="Felipe M.S."/>
        </authorList>
    </citation>
    <scope>NUCLEOTIDE SEQUENCE [LARGE SCALE GENOMIC DNA]</scope>
    <source>
        <strain evidence="3">KSF</strain>
    </source>
</reference>
<dbReference type="AlphaFoldDB" id="A0A1C1CKY5"/>
<name>A0A1C1CKY5_9EURO</name>
<sequence length="503" mass="54286">MRSFDLPDESEDISDDSGSSTKTMHSSDAGSDAVSHATIPDTVQERPVLHSVFLLGEDDAGFGGQRVRPLNVFKDIPLGDAFFGASSVDYDYDKFYNPTLDWALFEITNSRYWGPNSFRLSADQVITPRPGYHKPYAPDGDLLVLSGTVAVEATGVGIKSSIHLPWSYDFVEAWMLACEMEIGSCGAWVVERETQVICGVLIASSPGSGISWMLPADPIFRDLLQKWQGAYETTQSVFQIPDDLKADIELASVPDDHGKGKARDISLLSEPAATASGMPHNTEDTVSGMSRVRGMDQPGGIVERIYAQATEPSLSSQSISSGTDRIATMTSLTSLSATDRSQKASRSYPDTDSMSLSSRSEIGGPPEADTTSPPISAGLGPRPESAVHLKNIMNLPAVGYDFVVNCKDDFSDCYNFTKTHTSVLVIPARSFIEAGSAASAAGHGRVARSCLVRAVMLQDIQPATESAIAEILARYYEPLINRVTSAGFYDRLDRLLRESRGPA</sequence>
<evidence type="ECO:0000313" key="2">
    <source>
        <dbReference type="EMBL" id="OCT49163.1"/>
    </source>
</evidence>
<dbReference type="OrthoDB" id="4335139at2759"/>
<dbReference type="EMBL" id="LGRB01000011">
    <property type="protein sequence ID" value="OCT49163.1"/>
    <property type="molecule type" value="Genomic_DNA"/>
</dbReference>
<feature type="region of interest" description="Disordered" evidence="1">
    <location>
        <begin position="332"/>
        <end position="382"/>
    </location>
</feature>
<dbReference type="VEuPathDB" id="FungiDB:CLCR_04813"/>
<organism evidence="2 3">
    <name type="scientific">Cladophialophora carrionii</name>
    <dbReference type="NCBI Taxonomy" id="86049"/>
    <lineage>
        <taxon>Eukaryota</taxon>
        <taxon>Fungi</taxon>
        <taxon>Dikarya</taxon>
        <taxon>Ascomycota</taxon>
        <taxon>Pezizomycotina</taxon>
        <taxon>Eurotiomycetes</taxon>
        <taxon>Chaetothyriomycetidae</taxon>
        <taxon>Chaetothyriales</taxon>
        <taxon>Herpotrichiellaceae</taxon>
        <taxon>Cladophialophora</taxon>
    </lineage>
</organism>
<dbReference type="Proteomes" id="UP000094526">
    <property type="component" value="Unassembled WGS sequence"/>
</dbReference>
<feature type="compositionally biased region" description="Acidic residues" evidence="1">
    <location>
        <begin position="1"/>
        <end position="15"/>
    </location>
</feature>
<evidence type="ECO:0000313" key="3">
    <source>
        <dbReference type="Proteomes" id="UP000094526"/>
    </source>
</evidence>
<accession>A0A1C1CKY5</accession>
<feature type="compositionally biased region" description="Polar residues" evidence="1">
    <location>
        <begin position="344"/>
        <end position="360"/>
    </location>
</feature>
<proteinExistence type="predicted"/>
<keyword evidence="3" id="KW-1185">Reference proteome</keyword>
<protein>
    <submittedName>
        <fullName evidence="2">Uncharacterized protein</fullName>
    </submittedName>
</protein>